<feature type="domain" description="Peptidase M20 dimerisation" evidence="3">
    <location>
        <begin position="204"/>
        <end position="292"/>
    </location>
</feature>
<dbReference type="STRING" id="240015.ACP_0689"/>
<keyword evidence="5" id="KW-1185">Reference proteome</keyword>
<dbReference type="OrthoDB" id="9783294at2"/>
<dbReference type="Pfam" id="PF01546">
    <property type="entry name" value="Peptidase_M20"/>
    <property type="match status" value="1"/>
</dbReference>
<dbReference type="FunCoup" id="C1F1T0">
    <property type="interactions" value="139"/>
</dbReference>
<evidence type="ECO:0000313" key="5">
    <source>
        <dbReference type="Proteomes" id="UP000002207"/>
    </source>
</evidence>
<dbReference type="KEGG" id="aca:ACP_0689"/>
<dbReference type="Proteomes" id="UP000002207">
    <property type="component" value="Chromosome"/>
</dbReference>
<dbReference type="InterPro" id="IPR050072">
    <property type="entry name" value="Peptidase_M20A"/>
</dbReference>
<organism evidence="4 5">
    <name type="scientific">Acidobacterium capsulatum (strain ATCC 51196 / DSM 11244 / BCRC 80197 / JCM 7670 / NBRC 15755 / NCIMB 13165 / 161)</name>
    <dbReference type="NCBI Taxonomy" id="240015"/>
    <lineage>
        <taxon>Bacteria</taxon>
        <taxon>Pseudomonadati</taxon>
        <taxon>Acidobacteriota</taxon>
        <taxon>Terriglobia</taxon>
        <taxon>Terriglobales</taxon>
        <taxon>Acidobacteriaceae</taxon>
        <taxon>Acidobacterium</taxon>
    </lineage>
</organism>
<evidence type="ECO:0000313" key="4">
    <source>
        <dbReference type="EMBL" id="ACO32341.1"/>
    </source>
</evidence>
<evidence type="ECO:0000259" key="3">
    <source>
        <dbReference type="Pfam" id="PF07687"/>
    </source>
</evidence>
<dbReference type="RefSeq" id="WP_015895864.1">
    <property type="nucleotide sequence ID" value="NC_012483.1"/>
</dbReference>
<dbReference type="PANTHER" id="PTHR43808">
    <property type="entry name" value="ACETYLORNITHINE DEACETYLASE"/>
    <property type="match status" value="1"/>
</dbReference>
<evidence type="ECO:0000256" key="2">
    <source>
        <dbReference type="ARBA" id="ARBA00022801"/>
    </source>
</evidence>
<dbReference type="EMBL" id="CP001472">
    <property type="protein sequence ID" value="ACO32341.1"/>
    <property type="molecule type" value="Genomic_DNA"/>
</dbReference>
<dbReference type="InterPro" id="IPR036264">
    <property type="entry name" value="Bact_exopeptidase_dim_dom"/>
</dbReference>
<dbReference type="eggNOG" id="COG0624">
    <property type="taxonomic scope" value="Bacteria"/>
</dbReference>
<protein>
    <submittedName>
        <fullName evidence="4">Peptidase, M20/M25/M40 family</fullName>
        <ecNumber evidence="4">3.4.-.-</ecNumber>
    </submittedName>
</protein>
<dbReference type="InterPro" id="IPR002933">
    <property type="entry name" value="Peptidase_M20"/>
</dbReference>
<dbReference type="Gene3D" id="3.40.630.10">
    <property type="entry name" value="Zn peptidases"/>
    <property type="match status" value="1"/>
</dbReference>
<dbReference type="Gene3D" id="3.30.70.360">
    <property type="match status" value="1"/>
</dbReference>
<dbReference type="SUPFAM" id="SSF53187">
    <property type="entry name" value="Zn-dependent exopeptidases"/>
    <property type="match status" value="1"/>
</dbReference>
<dbReference type="Pfam" id="PF07687">
    <property type="entry name" value="M20_dimer"/>
    <property type="match status" value="1"/>
</dbReference>
<dbReference type="GO" id="GO:0046872">
    <property type="term" value="F:metal ion binding"/>
    <property type="evidence" value="ECO:0007669"/>
    <property type="project" value="UniProtKB-KW"/>
</dbReference>
<sequence>MASPLAATAFGQVTRLAAERRVHQAFRWLHLQEQAVFAWQQELVEIPAPPFGEGPRAEWLAQRFRELDLRDVVTDEAGNVIGRMPGMDEAAGCVVLSAHIDTVFPAGTVIEPRVEGRRLHAPGACDNGAGVAGMLALATALREAELQPACDVYFVGNTGEEGGGDLRGIRHLYQHAPWRERIRGHIVLDGAGDSVAITHALASLRFRAVVRGPGGHAWTDAGSLNPILVLSRAIARLGEIVLPSSPRTTLNIGSIRGGTAINAIPEEAEASFDLRSTDPEQLIRLEVEVHRATEDAVLSANLEMATRLAGQRSALHLAGQRLRFAVEKIGDRPGGRLPEDSRLMGLLLAVDRQLGLRTEPRVASTDANLPLSLGVPALTLGAGGQGGGIHTQAEWYDATNRELALRRVLLLLLATADASSSKEA</sequence>
<dbReference type="PANTHER" id="PTHR43808:SF17">
    <property type="entry name" value="PEPTIDASE M20"/>
    <property type="match status" value="1"/>
</dbReference>
<dbReference type="AlphaFoldDB" id="C1F1T0"/>
<proteinExistence type="predicted"/>
<dbReference type="EC" id="3.4.-.-" evidence="4"/>
<keyword evidence="1" id="KW-0479">Metal-binding</keyword>
<dbReference type="InParanoid" id="C1F1T0"/>
<evidence type="ECO:0000256" key="1">
    <source>
        <dbReference type="ARBA" id="ARBA00022723"/>
    </source>
</evidence>
<dbReference type="GO" id="GO:0016787">
    <property type="term" value="F:hydrolase activity"/>
    <property type="evidence" value="ECO:0007669"/>
    <property type="project" value="UniProtKB-KW"/>
</dbReference>
<dbReference type="HOGENOM" id="CLU_051308_0_0_0"/>
<reference evidence="4 5" key="1">
    <citation type="journal article" date="2009" name="Appl. Environ. Microbiol.">
        <title>Three genomes from the phylum Acidobacteria provide insight into the lifestyles of these microorganisms in soils.</title>
        <authorList>
            <person name="Ward N.L."/>
            <person name="Challacombe J.F."/>
            <person name="Janssen P.H."/>
            <person name="Henrissat B."/>
            <person name="Coutinho P.M."/>
            <person name="Wu M."/>
            <person name="Xie G."/>
            <person name="Haft D.H."/>
            <person name="Sait M."/>
            <person name="Badger J."/>
            <person name="Barabote R.D."/>
            <person name="Bradley B."/>
            <person name="Brettin T.S."/>
            <person name="Brinkac L.M."/>
            <person name="Bruce D."/>
            <person name="Creasy T."/>
            <person name="Daugherty S.C."/>
            <person name="Davidsen T.M."/>
            <person name="DeBoy R.T."/>
            <person name="Detter J.C."/>
            <person name="Dodson R.J."/>
            <person name="Durkin A.S."/>
            <person name="Ganapathy A."/>
            <person name="Gwinn-Giglio M."/>
            <person name="Han C.S."/>
            <person name="Khouri H."/>
            <person name="Kiss H."/>
            <person name="Kothari S.P."/>
            <person name="Madupu R."/>
            <person name="Nelson K.E."/>
            <person name="Nelson W.C."/>
            <person name="Paulsen I."/>
            <person name="Penn K."/>
            <person name="Ren Q."/>
            <person name="Rosovitz M.J."/>
            <person name="Selengut J.D."/>
            <person name="Shrivastava S."/>
            <person name="Sullivan S.A."/>
            <person name="Tapia R."/>
            <person name="Thompson L.S."/>
            <person name="Watkins K.L."/>
            <person name="Yang Q."/>
            <person name="Yu C."/>
            <person name="Zafar N."/>
            <person name="Zhou L."/>
            <person name="Kuske C.R."/>
        </authorList>
    </citation>
    <scope>NUCLEOTIDE SEQUENCE [LARGE SCALE GENOMIC DNA]</scope>
    <source>
        <strain evidence="5">ATCC 51196 / DSM 11244 / BCRC 80197 / JCM 7670 / NBRC 15755 / NCIMB 13165 / 161</strain>
    </source>
</reference>
<name>C1F1T0_ACIC5</name>
<gene>
    <name evidence="4" type="ordered locus">ACP_0689</name>
</gene>
<accession>C1F1T0</accession>
<dbReference type="InterPro" id="IPR011650">
    <property type="entry name" value="Peptidase_M20_dimer"/>
</dbReference>
<dbReference type="SUPFAM" id="SSF55031">
    <property type="entry name" value="Bacterial exopeptidase dimerisation domain"/>
    <property type="match status" value="1"/>
</dbReference>
<keyword evidence="2 4" id="KW-0378">Hydrolase</keyword>